<proteinExistence type="predicted"/>
<feature type="domain" description="Photosynthesis system II assembly factor Ycf48/Hcf136-like" evidence="4">
    <location>
        <begin position="66"/>
        <end position="114"/>
    </location>
</feature>
<evidence type="ECO:0000256" key="2">
    <source>
        <dbReference type="ARBA" id="ARBA00023276"/>
    </source>
</evidence>
<name>A0ABU8VM14_9BURK</name>
<dbReference type="PANTHER" id="PTHR47199">
    <property type="entry name" value="PHOTOSYSTEM II STABILITY/ASSEMBLY FACTOR HCF136, CHLOROPLASTIC"/>
    <property type="match status" value="1"/>
</dbReference>
<keyword evidence="6" id="KW-1185">Reference proteome</keyword>
<comment type="caution">
    <text evidence="5">The sequence shown here is derived from an EMBL/GenBank/DDBJ whole genome shotgun (WGS) entry which is preliminary data.</text>
</comment>
<feature type="chain" id="PRO_5046198532" evidence="3">
    <location>
        <begin position="19"/>
        <end position="344"/>
    </location>
</feature>
<keyword evidence="3" id="KW-0732">Signal</keyword>
<evidence type="ECO:0000313" key="5">
    <source>
        <dbReference type="EMBL" id="MEJ8814686.1"/>
    </source>
</evidence>
<evidence type="ECO:0000259" key="4">
    <source>
        <dbReference type="Pfam" id="PF14870"/>
    </source>
</evidence>
<gene>
    <name evidence="5" type="ORF">WKW77_26685</name>
</gene>
<dbReference type="EMBL" id="JBBKZU010000014">
    <property type="protein sequence ID" value="MEJ8814686.1"/>
    <property type="molecule type" value="Genomic_DNA"/>
</dbReference>
<keyword evidence="2" id="KW-0604">Photosystem II</keyword>
<dbReference type="RefSeq" id="WP_340359916.1">
    <property type="nucleotide sequence ID" value="NZ_JBBKZU010000014.1"/>
</dbReference>
<dbReference type="SUPFAM" id="SSF110296">
    <property type="entry name" value="Oligoxyloglucan reducing end-specific cellobiohydrolase"/>
    <property type="match status" value="1"/>
</dbReference>
<dbReference type="Proteomes" id="UP001365846">
    <property type="component" value="Unassembled WGS sequence"/>
</dbReference>
<feature type="signal peptide" evidence="3">
    <location>
        <begin position="1"/>
        <end position="18"/>
    </location>
</feature>
<evidence type="ECO:0000256" key="3">
    <source>
        <dbReference type="SAM" id="SignalP"/>
    </source>
</evidence>
<reference evidence="5 6" key="1">
    <citation type="submission" date="2024-03" db="EMBL/GenBank/DDBJ databases">
        <title>Novel species of the genus Variovorax.</title>
        <authorList>
            <person name="Liu Q."/>
            <person name="Xin Y.-H."/>
        </authorList>
    </citation>
    <scope>NUCLEOTIDE SEQUENCE [LARGE SCALE GENOMIC DNA]</scope>
    <source>
        <strain evidence="5 6">KACC 18899</strain>
    </source>
</reference>
<organism evidence="5 6">
    <name type="scientific">Variovorax ureilyticus</name>
    <dbReference type="NCBI Taxonomy" id="1836198"/>
    <lineage>
        <taxon>Bacteria</taxon>
        <taxon>Pseudomonadati</taxon>
        <taxon>Pseudomonadota</taxon>
        <taxon>Betaproteobacteria</taxon>
        <taxon>Burkholderiales</taxon>
        <taxon>Comamonadaceae</taxon>
        <taxon>Variovorax</taxon>
    </lineage>
</organism>
<evidence type="ECO:0000313" key="6">
    <source>
        <dbReference type="Proteomes" id="UP001365846"/>
    </source>
</evidence>
<protein>
    <submittedName>
        <fullName evidence="5">YCF48-related protein</fullName>
    </submittedName>
</protein>
<accession>A0ABU8VM14</accession>
<dbReference type="Pfam" id="PF14870">
    <property type="entry name" value="PSII_BNR"/>
    <property type="match status" value="2"/>
</dbReference>
<dbReference type="Gene3D" id="2.130.10.10">
    <property type="entry name" value="YVTN repeat-like/Quinoprotein amine dehydrogenase"/>
    <property type="match status" value="2"/>
</dbReference>
<dbReference type="PANTHER" id="PTHR47199:SF2">
    <property type="entry name" value="PHOTOSYSTEM II STABILITY_ASSEMBLY FACTOR HCF136, CHLOROPLASTIC"/>
    <property type="match status" value="1"/>
</dbReference>
<dbReference type="InterPro" id="IPR015943">
    <property type="entry name" value="WD40/YVTN_repeat-like_dom_sf"/>
</dbReference>
<keyword evidence="1" id="KW-0602">Photosynthesis</keyword>
<sequence>MHRRALLATLASFGTAWAAPVGSALDRPAVAVQSPSRSVFLGAALAGGRWVAVGERGLVVLSDDAGRSWKQAQVPVSVTLTAVAFADDRHGFATGHGGTVLATEDGGATWARRLDGRDIAALVQQDAMRGSDVNLQKAAQRLVADGPDKPLLDLIVASPSEVFVVGAFGLALDTIDGGKTWSLRSGRLDNAGNLHLYAARRRGQAVAIAGEQGLLLWSDDAGASFRRVAVPYQGSFFALELPGPDEIVVAGMRGNVWHSADAGGSWHPVRVPSPAAITGSALRPDGGYILASQAGQLLAGTGDALAALQAPPLPPLTGVVPVGGQALLALSVEGVHLVSINKSN</sequence>
<evidence type="ECO:0000256" key="1">
    <source>
        <dbReference type="ARBA" id="ARBA00022531"/>
    </source>
</evidence>
<feature type="domain" description="Photosynthesis system II assembly factor Ycf48/Hcf136-like" evidence="4">
    <location>
        <begin position="149"/>
        <end position="296"/>
    </location>
</feature>
<dbReference type="InterPro" id="IPR028203">
    <property type="entry name" value="PSII_CF48-like_dom"/>
</dbReference>